<keyword evidence="2" id="KW-1185">Reference proteome</keyword>
<dbReference type="OrthoDB" id="3515175at2759"/>
<dbReference type="AlphaFoldDB" id="A0A194WT93"/>
<dbReference type="GeneID" id="28815812"/>
<dbReference type="EMBL" id="KQ947427">
    <property type="protein sequence ID" value="KUJ11175.1"/>
    <property type="molecule type" value="Genomic_DNA"/>
</dbReference>
<evidence type="ECO:0000313" key="2">
    <source>
        <dbReference type="Proteomes" id="UP000070700"/>
    </source>
</evidence>
<dbReference type="InParanoid" id="A0A194WT93"/>
<proteinExistence type="predicted"/>
<name>A0A194WT93_MOLSC</name>
<sequence length="202" mass="22402">MSETDAHNQFPFITTCLATAFWRFTAETSDQASLVDTHSLRMRSYDELTQICPGAGVIDVTDLSKLRYCYLKDTVKPMPASELHLEMQEIEGIVNLDLIGSRDLNSLWPGSWANDLAEDDVLDRPKLATNTSVPKLRATALAATIDRLLSARRDELSLIIDSVNIFPGFWPAFKDRLYASPDLATNSKNVGALLNIALANDK</sequence>
<organism evidence="1 2">
    <name type="scientific">Mollisia scopiformis</name>
    <name type="common">Conifer needle endophyte fungus</name>
    <name type="synonym">Phialocephala scopiformis</name>
    <dbReference type="NCBI Taxonomy" id="149040"/>
    <lineage>
        <taxon>Eukaryota</taxon>
        <taxon>Fungi</taxon>
        <taxon>Dikarya</taxon>
        <taxon>Ascomycota</taxon>
        <taxon>Pezizomycotina</taxon>
        <taxon>Leotiomycetes</taxon>
        <taxon>Helotiales</taxon>
        <taxon>Mollisiaceae</taxon>
        <taxon>Mollisia</taxon>
    </lineage>
</organism>
<evidence type="ECO:0000313" key="1">
    <source>
        <dbReference type="EMBL" id="KUJ11175.1"/>
    </source>
</evidence>
<dbReference type="KEGG" id="psco:LY89DRAFT_239122"/>
<reference evidence="1 2" key="1">
    <citation type="submission" date="2015-10" db="EMBL/GenBank/DDBJ databases">
        <title>Full genome of DAOMC 229536 Phialocephala scopiformis, a fungal endophyte of spruce producing the potent anti-insectan compound rugulosin.</title>
        <authorList>
            <consortium name="DOE Joint Genome Institute"/>
            <person name="Walker A.K."/>
            <person name="Frasz S.L."/>
            <person name="Seifert K.A."/>
            <person name="Miller J.D."/>
            <person name="Mondo S.J."/>
            <person name="Labutti K."/>
            <person name="Lipzen A."/>
            <person name="Dockter R."/>
            <person name="Kennedy M."/>
            <person name="Grigoriev I.V."/>
            <person name="Spatafora J.W."/>
        </authorList>
    </citation>
    <scope>NUCLEOTIDE SEQUENCE [LARGE SCALE GENOMIC DNA]</scope>
    <source>
        <strain evidence="1 2">CBS 120377</strain>
    </source>
</reference>
<accession>A0A194WT93</accession>
<dbReference type="Proteomes" id="UP000070700">
    <property type="component" value="Unassembled WGS sequence"/>
</dbReference>
<gene>
    <name evidence="1" type="ORF">LY89DRAFT_239122</name>
</gene>
<dbReference type="RefSeq" id="XP_018065530.1">
    <property type="nucleotide sequence ID" value="XM_018206086.1"/>
</dbReference>
<protein>
    <submittedName>
        <fullName evidence="1">Uncharacterized protein</fullName>
    </submittedName>
</protein>